<dbReference type="PANTHER" id="PTHR24106">
    <property type="entry name" value="NACHT, LRR AND CARD DOMAINS-CONTAINING"/>
    <property type="match status" value="1"/>
</dbReference>
<keyword evidence="5" id="KW-1185">Reference proteome</keyword>
<organism evidence="4 5">
    <name type="scientific">Cyprinus carpio carpio</name>
    <dbReference type="NCBI Taxonomy" id="630221"/>
    <lineage>
        <taxon>Eukaryota</taxon>
        <taxon>Metazoa</taxon>
        <taxon>Chordata</taxon>
        <taxon>Craniata</taxon>
        <taxon>Vertebrata</taxon>
        <taxon>Euteleostomi</taxon>
        <taxon>Actinopterygii</taxon>
        <taxon>Neopterygii</taxon>
        <taxon>Teleostei</taxon>
        <taxon>Ostariophysi</taxon>
        <taxon>Cypriniformes</taxon>
        <taxon>Cyprinidae</taxon>
        <taxon>Cyprininae</taxon>
        <taxon>Cyprinus</taxon>
    </lineage>
</organism>
<feature type="compositionally biased region" description="Basic and acidic residues" evidence="3">
    <location>
        <begin position="1"/>
        <end position="11"/>
    </location>
</feature>
<reference evidence="4" key="2">
    <citation type="submission" date="2025-09" db="UniProtKB">
        <authorList>
            <consortium name="Ensembl"/>
        </authorList>
    </citation>
    <scope>IDENTIFICATION</scope>
</reference>
<reference evidence="4" key="1">
    <citation type="submission" date="2025-08" db="UniProtKB">
        <authorList>
            <consortium name="Ensembl"/>
        </authorList>
    </citation>
    <scope>IDENTIFICATION</scope>
</reference>
<protein>
    <submittedName>
        <fullName evidence="4">Uncharacterized protein</fullName>
    </submittedName>
</protein>
<dbReference type="InterPro" id="IPR001611">
    <property type="entry name" value="Leu-rich_rpt"/>
</dbReference>
<keyword evidence="1" id="KW-0433">Leucine-rich repeat</keyword>
<sequence>MEDTQAFRDGDVSPGCSQFQGDRSNSSEPSCVSMKSDQSMEKPLHFQGRHTSPDLRLSDCGVTDEGCAALASALRSNPSHLRELYLTGNKLGASGVKLLSDLKNDPHYQLQML</sequence>
<dbReference type="SUPFAM" id="SSF52047">
    <property type="entry name" value="RNI-like"/>
    <property type="match status" value="1"/>
</dbReference>
<evidence type="ECO:0000256" key="1">
    <source>
        <dbReference type="ARBA" id="ARBA00022614"/>
    </source>
</evidence>
<dbReference type="InterPro" id="IPR051261">
    <property type="entry name" value="NLR"/>
</dbReference>
<dbReference type="Pfam" id="PF13516">
    <property type="entry name" value="LRR_6"/>
    <property type="match status" value="2"/>
</dbReference>
<keyword evidence="2" id="KW-0677">Repeat</keyword>
<dbReference type="Ensembl" id="ENSCCRT00000142132.1">
    <property type="protein sequence ID" value="ENSCCRP00000098680.1"/>
    <property type="gene ID" value="ENSCCRG00000066490.1"/>
</dbReference>
<name>A0A9J7WWS6_CYPCA</name>
<evidence type="ECO:0000256" key="2">
    <source>
        <dbReference type="ARBA" id="ARBA00022737"/>
    </source>
</evidence>
<accession>A0A9J7WWS6</accession>
<dbReference type="GeneTree" id="ENSGT01150000286915"/>
<feature type="region of interest" description="Disordered" evidence="3">
    <location>
        <begin position="1"/>
        <end position="53"/>
    </location>
</feature>
<proteinExistence type="predicted"/>
<evidence type="ECO:0000256" key="3">
    <source>
        <dbReference type="SAM" id="MobiDB-lite"/>
    </source>
</evidence>
<dbReference type="SMART" id="SM00368">
    <property type="entry name" value="LRR_RI"/>
    <property type="match status" value="2"/>
</dbReference>
<dbReference type="AlphaFoldDB" id="A0A9J7WWS6"/>
<evidence type="ECO:0000313" key="5">
    <source>
        <dbReference type="Proteomes" id="UP001108240"/>
    </source>
</evidence>
<dbReference type="InterPro" id="IPR032675">
    <property type="entry name" value="LRR_dom_sf"/>
</dbReference>
<dbReference type="Gene3D" id="3.80.10.10">
    <property type="entry name" value="Ribonuclease Inhibitor"/>
    <property type="match status" value="1"/>
</dbReference>
<evidence type="ECO:0000313" key="4">
    <source>
        <dbReference type="Ensembl" id="ENSCCRP00000098680.1"/>
    </source>
</evidence>
<dbReference type="Proteomes" id="UP001108240">
    <property type="component" value="Unplaced"/>
</dbReference>
<feature type="compositionally biased region" description="Polar residues" evidence="3">
    <location>
        <begin position="15"/>
        <end position="37"/>
    </location>
</feature>